<organism evidence="1 2">
    <name type="scientific">Trichinella murrelli</name>
    <dbReference type="NCBI Taxonomy" id="144512"/>
    <lineage>
        <taxon>Eukaryota</taxon>
        <taxon>Metazoa</taxon>
        <taxon>Ecdysozoa</taxon>
        <taxon>Nematoda</taxon>
        <taxon>Enoplea</taxon>
        <taxon>Dorylaimia</taxon>
        <taxon>Trichinellida</taxon>
        <taxon>Trichinellidae</taxon>
        <taxon>Trichinella</taxon>
    </lineage>
</organism>
<reference evidence="1 2" key="1">
    <citation type="submission" date="2015-01" db="EMBL/GenBank/DDBJ databases">
        <title>Evolution of Trichinella species and genotypes.</title>
        <authorList>
            <person name="Korhonen P.K."/>
            <person name="Edoardo P."/>
            <person name="Giuseppe L.R."/>
            <person name="Gasser R.B."/>
        </authorList>
    </citation>
    <scope>NUCLEOTIDE SEQUENCE [LARGE SCALE GENOMIC DNA]</scope>
    <source>
        <strain evidence="1">ISS417</strain>
    </source>
</reference>
<keyword evidence="2" id="KW-1185">Reference proteome</keyword>
<proteinExistence type="predicted"/>
<dbReference type="AlphaFoldDB" id="A0A0V0TY61"/>
<evidence type="ECO:0000313" key="2">
    <source>
        <dbReference type="Proteomes" id="UP000055048"/>
    </source>
</evidence>
<dbReference type="OrthoDB" id="10397936at2759"/>
<sequence length="104" mass="11602">MPTFIISHPSDALQRSSGSADVFKASIGAGDGRVLIFFPLGHSLPRSRLKKKYDKTESGENHARLHNTLKLGHLQNFCTNFNCTVIDDHQMAICVREQLPFSYA</sequence>
<name>A0A0V0TY61_9BILA</name>
<comment type="caution">
    <text evidence="1">The sequence shown here is derived from an EMBL/GenBank/DDBJ whole genome shotgun (WGS) entry which is preliminary data.</text>
</comment>
<protein>
    <submittedName>
        <fullName evidence="1">Uncharacterized protein</fullName>
    </submittedName>
</protein>
<dbReference type="Proteomes" id="UP000055048">
    <property type="component" value="Unassembled WGS sequence"/>
</dbReference>
<accession>A0A0V0TY61</accession>
<evidence type="ECO:0000313" key="1">
    <source>
        <dbReference type="EMBL" id="KRX43962.1"/>
    </source>
</evidence>
<gene>
    <name evidence="1" type="ORF">T05_14272</name>
</gene>
<dbReference type="EMBL" id="JYDJ01000107">
    <property type="protein sequence ID" value="KRX43962.1"/>
    <property type="molecule type" value="Genomic_DNA"/>
</dbReference>